<evidence type="ECO:0000256" key="1">
    <source>
        <dbReference type="SAM" id="MobiDB-lite"/>
    </source>
</evidence>
<evidence type="ECO:0000313" key="3">
    <source>
        <dbReference type="Proteomes" id="UP000184330"/>
    </source>
</evidence>
<proteinExistence type="predicted"/>
<name>A0A1L7XZ54_9HELO</name>
<dbReference type="EMBL" id="FJOG01000123">
    <property type="protein sequence ID" value="CZR70270.1"/>
    <property type="molecule type" value="Genomic_DNA"/>
</dbReference>
<reference evidence="2 3" key="1">
    <citation type="submission" date="2016-03" db="EMBL/GenBank/DDBJ databases">
        <authorList>
            <person name="Ploux O."/>
        </authorList>
    </citation>
    <scope>NUCLEOTIDE SEQUENCE [LARGE SCALE GENOMIC DNA]</scope>
    <source>
        <strain evidence="2 3">UAMH 11012</strain>
    </source>
</reference>
<gene>
    <name evidence="2" type="ORF">PAC_20171</name>
</gene>
<accession>A0A1L7XZ54</accession>
<protein>
    <submittedName>
        <fullName evidence="2">Uncharacterized protein</fullName>
    </submittedName>
</protein>
<sequence length="102" mass="11754">MNTRNARSVRPGPEIVGQLSKGEGDPGALVSFPLRIDRTENVKPPLRPYERTWNTSELRNHLAKYQLYLDAMAARDTETRATQKAIQMKEYEEKPEARFFGF</sequence>
<dbReference type="AlphaFoldDB" id="A0A1L7XZ54"/>
<keyword evidence="3" id="KW-1185">Reference proteome</keyword>
<evidence type="ECO:0000313" key="2">
    <source>
        <dbReference type="EMBL" id="CZR70270.1"/>
    </source>
</evidence>
<dbReference type="Proteomes" id="UP000184330">
    <property type="component" value="Unassembled WGS sequence"/>
</dbReference>
<feature type="region of interest" description="Disordered" evidence="1">
    <location>
        <begin position="1"/>
        <end position="22"/>
    </location>
</feature>
<organism evidence="2 3">
    <name type="scientific">Phialocephala subalpina</name>
    <dbReference type="NCBI Taxonomy" id="576137"/>
    <lineage>
        <taxon>Eukaryota</taxon>
        <taxon>Fungi</taxon>
        <taxon>Dikarya</taxon>
        <taxon>Ascomycota</taxon>
        <taxon>Pezizomycotina</taxon>
        <taxon>Leotiomycetes</taxon>
        <taxon>Helotiales</taxon>
        <taxon>Mollisiaceae</taxon>
        <taxon>Phialocephala</taxon>
        <taxon>Phialocephala fortinii species complex</taxon>
    </lineage>
</organism>